<organism evidence="1 2">
    <name type="scientific">Haloarcula marismortui ATCC 33799</name>
    <dbReference type="NCBI Taxonomy" id="662475"/>
    <lineage>
        <taxon>Archaea</taxon>
        <taxon>Methanobacteriati</taxon>
        <taxon>Methanobacteriota</taxon>
        <taxon>Stenosarchaea group</taxon>
        <taxon>Halobacteria</taxon>
        <taxon>Halobacteriales</taxon>
        <taxon>Haloarculaceae</taxon>
        <taxon>Haloarcula</taxon>
    </lineage>
</organism>
<dbReference type="PATRIC" id="fig|662475.6.peg.3523"/>
<dbReference type="InterPro" id="IPR027417">
    <property type="entry name" value="P-loop_NTPase"/>
</dbReference>
<proteinExistence type="predicted"/>
<dbReference type="Proteomes" id="UP000011687">
    <property type="component" value="Unassembled WGS sequence"/>
</dbReference>
<name>M0JRM8_9EURY</name>
<evidence type="ECO:0000313" key="1">
    <source>
        <dbReference type="EMBL" id="EMA11802.1"/>
    </source>
</evidence>
<gene>
    <name evidence="1" type="ORF">C435_18044</name>
</gene>
<protein>
    <submittedName>
        <fullName evidence="1">Uncharacterized protein</fullName>
    </submittedName>
</protein>
<dbReference type="Gene3D" id="3.40.50.300">
    <property type="entry name" value="P-loop containing nucleotide triphosphate hydrolases"/>
    <property type="match status" value="1"/>
</dbReference>
<reference evidence="1 2" key="1">
    <citation type="journal article" date="2014" name="PLoS Genet.">
        <title>Phylogenetically driven sequencing of extremely halophilic archaea reveals strategies for static and dynamic osmo-response.</title>
        <authorList>
            <person name="Becker E.A."/>
            <person name="Seitzer P.M."/>
            <person name="Tritt A."/>
            <person name="Larsen D."/>
            <person name="Krusor M."/>
            <person name="Yao A.I."/>
            <person name="Wu D."/>
            <person name="Madern D."/>
            <person name="Eisen J.A."/>
            <person name="Darling A.E."/>
            <person name="Facciotti M.T."/>
        </authorList>
    </citation>
    <scope>NUCLEOTIDE SEQUENCE [LARGE SCALE GENOMIC DNA]</scope>
    <source>
        <strain evidence="1 2">ATCC 33799</strain>
    </source>
</reference>
<dbReference type="SUPFAM" id="SSF52540">
    <property type="entry name" value="P-loop containing nucleoside triphosphate hydrolases"/>
    <property type="match status" value="1"/>
</dbReference>
<sequence length="154" mass="18212">MEKDYSQHQSNKKDLFQMSLLRRAYEILVMADYAPQLFARVILPLYQHDYVVCDRYFYDTLLTDLSGDVITDPQNAIDRYRLYEKIIPAPDYEFYVQIPPEVSMERKDDIPDIGYVRDRKEFYDAFAEANEMYIIDGTKTPSEVCETVLNSVFD</sequence>
<keyword evidence="2" id="KW-1185">Reference proteome</keyword>
<dbReference type="AlphaFoldDB" id="M0JRM8"/>
<accession>M0JRM8</accession>
<comment type="caution">
    <text evidence="1">The sequence shown here is derived from an EMBL/GenBank/DDBJ whole genome shotgun (WGS) entry which is preliminary data.</text>
</comment>
<dbReference type="EMBL" id="AOLS01000102">
    <property type="protein sequence ID" value="EMA11802.1"/>
    <property type="molecule type" value="Genomic_DNA"/>
</dbReference>
<evidence type="ECO:0000313" key="2">
    <source>
        <dbReference type="Proteomes" id="UP000011687"/>
    </source>
</evidence>